<reference evidence="2" key="2">
    <citation type="submission" date="2025-09" db="UniProtKB">
        <authorList>
            <consortium name="Ensembl"/>
        </authorList>
    </citation>
    <scope>IDENTIFICATION</scope>
</reference>
<protein>
    <submittedName>
        <fullName evidence="2">Cystin 1</fullName>
    </submittedName>
</protein>
<dbReference type="Ensembl" id="ENSPTET00000033822.1">
    <property type="protein sequence ID" value="ENSPTEP00000023684.1"/>
    <property type="gene ID" value="ENSPTEG00000024343.1"/>
</dbReference>
<accession>A0A8C9HMA1</accession>
<feature type="compositionally biased region" description="Low complexity" evidence="1">
    <location>
        <begin position="41"/>
        <end position="52"/>
    </location>
</feature>
<dbReference type="CTD" id="192668"/>
<dbReference type="RefSeq" id="XP_031790037.1">
    <property type="nucleotide sequence ID" value="XM_031934177.1"/>
</dbReference>
<keyword evidence="3" id="KW-1185">Reference proteome</keyword>
<feature type="region of interest" description="Disordered" evidence="1">
    <location>
        <begin position="1"/>
        <end position="187"/>
    </location>
</feature>
<feature type="compositionally biased region" description="Low complexity" evidence="1">
    <location>
        <begin position="137"/>
        <end position="148"/>
    </location>
</feature>
<evidence type="ECO:0000313" key="3">
    <source>
        <dbReference type="Proteomes" id="UP000694416"/>
    </source>
</evidence>
<dbReference type="InterPro" id="IPR058884">
    <property type="entry name" value="Cys1"/>
</dbReference>
<name>A0A8C9HMA1_9PRIM</name>
<dbReference type="Pfam" id="PF26203">
    <property type="entry name" value="Cys1"/>
    <property type="match status" value="1"/>
</dbReference>
<proteinExistence type="predicted"/>
<sequence>MGSGSSRSGRTLRRRRSPKSLPAGPGAAALEGGTGRRMPVAAAEAPGAAAEEAPGRDPSPVATPDGRDETLRLLDQLLAESAAWGPPEPAPRRPARPRPTAVAGSAVSAEQSTEGHPGSGSVSDTAPGSCGSRRPCRPVSAPPACSSPAPVPRPVAVTVSCPSVSSLQCHPRPPRQGPSNSVSGWRC</sequence>
<feature type="compositionally biased region" description="Low complexity" evidence="1">
    <location>
        <begin position="21"/>
        <end position="31"/>
    </location>
</feature>
<evidence type="ECO:0000256" key="1">
    <source>
        <dbReference type="SAM" id="MobiDB-lite"/>
    </source>
</evidence>
<reference evidence="2" key="1">
    <citation type="submission" date="2025-08" db="UniProtKB">
        <authorList>
            <consortium name="Ensembl"/>
        </authorList>
    </citation>
    <scope>IDENTIFICATION</scope>
</reference>
<feature type="compositionally biased region" description="Polar residues" evidence="1">
    <location>
        <begin position="108"/>
        <end position="126"/>
    </location>
</feature>
<organism evidence="2 3">
    <name type="scientific">Piliocolobus tephrosceles</name>
    <name type="common">Ugandan red Colobus</name>
    <dbReference type="NCBI Taxonomy" id="591936"/>
    <lineage>
        <taxon>Eukaryota</taxon>
        <taxon>Metazoa</taxon>
        <taxon>Chordata</taxon>
        <taxon>Craniata</taxon>
        <taxon>Vertebrata</taxon>
        <taxon>Euteleostomi</taxon>
        <taxon>Mammalia</taxon>
        <taxon>Eutheria</taxon>
        <taxon>Euarchontoglires</taxon>
        <taxon>Primates</taxon>
        <taxon>Haplorrhini</taxon>
        <taxon>Catarrhini</taxon>
        <taxon>Cercopithecidae</taxon>
        <taxon>Colobinae</taxon>
        <taxon>Piliocolobus</taxon>
    </lineage>
</organism>
<dbReference type="GeneID" id="111531221"/>
<dbReference type="Proteomes" id="UP000694416">
    <property type="component" value="Unplaced"/>
</dbReference>
<dbReference type="AlphaFoldDB" id="A0A8C9HMA1"/>
<evidence type="ECO:0000313" key="2">
    <source>
        <dbReference type="Ensembl" id="ENSPTEP00000023684.1"/>
    </source>
</evidence>
<feature type="compositionally biased region" description="Polar residues" evidence="1">
    <location>
        <begin position="177"/>
        <end position="187"/>
    </location>
</feature>
<gene>
    <name evidence="2" type="primary">CYS1</name>
</gene>